<proteinExistence type="predicted"/>
<dbReference type="Pfam" id="PF11583">
    <property type="entry name" value="AurF"/>
    <property type="match status" value="1"/>
</dbReference>
<protein>
    <submittedName>
        <fullName evidence="2">p-aminobenzoate N-oxygenase AurF</fullName>
    </submittedName>
</protein>
<organism evidence="2 3">
    <name type="scientific">Nocardia africana</name>
    <dbReference type="NCBI Taxonomy" id="134964"/>
    <lineage>
        <taxon>Bacteria</taxon>
        <taxon>Bacillati</taxon>
        <taxon>Actinomycetota</taxon>
        <taxon>Actinomycetes</taxon>
        <taxon>Mycobacteriales</taxon>
        <taxon>Nocardiaceae</taxon>
        <taxon>Nocardia</taxon>
    </lineage>
</organism>
<evidence type="ECO:0000313" key="2">
    <source>
        <dbReference type="EMBL" id="SUA40909.1"/>
    </source>
</evidence>
<dbReference type="Proteomes" id="UP000255082">
    <property type="component" value="Unassembled WGS sequence"/>
</dbReference>
<dbReference type="Gene3D" id="1.10.620.20">
    <property type="entry name" value="Ribonucleotide Reductase, subunit A"/>
    <property type="match status" value="1"/>
</dbReference>
<dbReference type="InterPro" id="IPR025859">
    <property type="entry name" value="AurF/CmlI"/>
</dbReference>
<feature type="region of interest" description="Disordered" evidence="1">
    <location>
        <begin position="1"/>
        <end position="26"/>
    </location>
</feature>
<dbReference type="InterPro" id="IPR012348">
    <property type="entry name" value="RNR-like"/>
</dbReference>
<reference evidence="2 3" key="1">
    <citation type="submission" date="2018-06" db="EMBL/GenBank/DDBJ databases">
        <authorList>
            <consortium name="Pathogen Informatics"/>
            <person name="Doyle S."/>
        </authorList>
    </citation>
    <scope>NUCLEOTIDE SEQUENCE [LARGE SCALE GENOMIC DNA]</scope>
    <source>
        <strain evidence="2 3">NCTC13184</strain>
    </source>
</reference>
<dbReference type="EMBL" id="UGRU01000001">
    <property type="protein sequence ID" value="SUA40909.1"/>
    <property type="molecule type" value="Genomic_DNA"/>
</dbReference>
<accession>A0A378WI72</accession>
<gene>
    <name evidence="2" type="ORF">NCTC13184_00233</name>
</gene>
<dbReference type="GO" id="GO:0016491">
    <property type="term" value="F:oxidoreductase activity"/>
    <property type="evidence" value="ECO:0007669"/>
    <property type="project" value="InterPro"/>
</dbReference>
<evidence type="ECO:0000313" key="3">
    <source>
        <dbReference type="Proteomes" id="UP000255082"/>
    </source>
</evidence>
<evidence type="ECO:0000256" key="1">
    <source>
        <dbReference type="SAM" id="MobiDB-lite"/>
    </source>
</evidence>
<name>A0A378WI72_9NOCA</name>
<feature type="compositionally biased region" description="Basic and acidic residues" evidence="1">
    <location>
        <begin position="9"/>
        <end position="21"/>
    </location>
</feature>
<sequence>MSHTAKPARRADRVRGSRRAQETSMTLSKSIRTDIFGPDYRETLAILSEGSVHRNFDPYLDIDWDSPELAIDPDDPRWVLSPELDPLGGTDWYKSLPLERRIEIGKWRTANVIKVGAAFESILIRGMMQYIMKLPNGSPEFRYCLHEMTEECNHIQMFQELINRIGVDVPGMRPLFRALSPFIGVAGGYAHAILFIGILGGEEPIDHYQKAIIREGEAMPPAVLRTMQIHIAEEARHISFAGEFLKAHIERMSPFGKGMCALAFPITMRWLAGEIMAPPRSFAKEFDIPREVVREAFWDGPHARQILSGYFGDMRKLADELGLMNPVTRKLWSLLHVDGEPSRYRGEPGRRNTAAAVAGRLPVVGSLVGWLAA</sequence>
<dbReference type="AlphaFoldDB" id="A0A378WI72"/>